<dbReference type="PANTHER" id="PTHR30006">
    <property type="entry name" value="THIAMINE-BINDING PERIPLASMIC PROTEIN-RELATED"/>
    <property type="match status" value="1"/>
</dbReference>
<keyword evidence="7" id="KW-1185">Reference proteome</keyword>
<feature type="signal peptide" evidence="5">
    <location>
        <begin position="1"/>
        <end position="20"/>
    </location>
</feature>
<evidence type="ECO:0000256" key="3">
    <source>
        <dbReference type="ARBA" id="ARBA00022729"/>
    </source>
</evidence>
<gene>
    <name evidence="6" type="ORF">FB471_1700</name>
</gene>
<dbReference type="PANTHER" id="PTHR30006:SF3">
    <property type="entry name" value="THIAMINE-BINDING PERIPLASMIC PROTEIN"/>
    <property type="match status" value="1"/>
</dbReference>
<keyword evidence="3 5" id="KW-0732">Signal</keyword>
<dbReference type="Gene3D" id="3.40.190.10">
    <property type="entry name" value="Periplasmic binding protein-like II"/>
    <property type="match status" value="2"/>
</dbReference>
<protein>
    <submittedName>
        <fullName evidence="6">Putative spermidine/putrescine transport system substrate-binding protein</fullName>
    </submittedName>
</protein>
<accession>A0A542DFX4</accession>
<keyword evidence="2" id="KW-0813">Transport</keyword>
<evidence type="ECO:0000256" key="5">
    <source>
        <dbReference type="SAM" id="SignalP"/>
    </source>
</evidence>
<name>A0A542DFX4_AMYCI</name>
<dbReference type="PROSITE" id="PS51257">
    <property type="entry name" value="PROKAR_LIPOPROTEIN"/>
    <property type="match status" value="1"/>
</dbReference>
<dbReference type="SUPFAM" id="SSF53850">
    <property type="entry name" value="Periplasmic binding protein-like II"/>
    <property type="match status" value="1"/>
</dbReference>
<reference evidence="6 7" key="1">
    <citation type="submission" date="2019-06" db="EMBL/GenBank/DDBJ databases">
        <title>Sequencing the genomes of 1000 actinobacteria strains.</title>
        <authorList>
            <person name="Klenk H.-P."/>
        </authorList>
    </citation>
    <scope>NUCLEOTIDE SEQUENCE [LARGE SCALE GENOMIC DNA]</scope>
    <source>
        <strain evidence="6 7">DSM 45679</strain>
    </source>
</reference>
<proteinExistence type="predicted"/>
<dbReference type="RefSeq" id="WP_141996771.1">
    <property type="nucleotide sequence ID" value="NZ_VFML01000001.1"/>
</dbReference>
<dbReference type="OrthoDB" id="9815444at2"/>
<feature type="chain" id="PRO_5039718915" evidence="5">
    <location>
        <begin position="21"/>
        <end position="342"/>
    </location>
</feature>
<organism evidence="6 7">
    <name type="scientific">Amycolatopsis cihanbeyliensis</name>
    <dbReference type="NCBI Taxonomy" id="1128664"/>
    <lineage>
        <taxon>Bacteria</taxon>
        <taxon>Bacillati</taxon>
        <taxon>Actinomycetota</taxon>
        <taxon>Actinomycetes</taxon>
        <taxon>Pseudonocardiales</taxon>
        <taxon>Pseudonocardiaceae</taxon>
        <taxon>Amycolatopsis</taxon>
    </lineage>
</organism>
<evidence type="ECO:0000313" key="6">
    <source>
        <dbReference type="EMBL" id="TQJ01983.1"/>
    </source>
</evidence>
<comment type="caution">
    <text evidence="6">The sequence shown here is derived from an EMBL/GenBank/DDBJ whole genome shotgun (WGS) entry which is preliminary data.</text>
</comment>
<dbReference type="InterPro" id="IPR006059">
    <property type="entry name" value="SBP"/>
</dbReference>
<dbReference type="GO" id="GO:0015888">
    <property type="term" value="P:thiamine transport"/>
    <property type="evidence" value="ECO:0007669"/>
    <property type="project" value="TreeGrafter"/>
</dbReference>
<evidence type="ECO:0000256" key="2">
    <source>
        <dbReference type="ARBA" id="ARBA00022448"/>
    </source>
</evidence>
<dbReference type="AlphaFoldDB" id="A0A542DFX4"/>
<keyword evidence="4" id="KW-0574">Periplasm</keyword>
<sequence length="342" mass="37690">MRGSRTVTAVAMASVLAGTAACGSDNRALTFVSTGSSFQDNQKTAWQEPFTAESGIEVRNDGPVDEAKLRAMVDAGKVSWDVVDTSAAAAEQYCGTYLEPLDFSIVDRDAYPPETVSECGVPAYFYSIIFMYDTTKYGDRPPRTIADFFDPERYPGRRMVPPEIAVGLLEDALLADGAHPDQLYPLDVDRALRKVDVIKDVTTFAETYGQMQQAMVDGQVDMALVSTARAHQALSAGAPFEPVWDKTIVNWNDLVVPKGSPNREEAMKFIAFIAGDEPSARFSELASVQPVNEQVKPNFDEVQRRIDAFSPEHRHSVVLGNARWWARNFDAVTEKFTAWLAG</sequence>
<dbReference type="Proteomes" id="UP000320876">
    <property type="component" value="Unassembled WGS sequence"/>
</dbReference>
<comment type="subcellular location">
    <subcellularLocation>
        <location evidence="1">Periplasm</location>
    </subcellularLocation>
</comment>
<evidence type="ECO:0000256" key="4">
    <source>
        <dbReference type="ARBA" id="ARBA00022764"/>
    </source>
</evidence>
<evidence type="ECO:0000256" key="1">
    <source>
        <dbReference type="ARBA" id="ARBA00004418"/>
    </source>
</evidence>
<dbReference type="GO" id="GO:0030975">
    <property type="term" value="F:thiamine binding"/>
    <property type="evidence" value="ECO:0007669"/>
    <property type="project" value="TreeGrafter"/>
</dbReference>
<dbReference type="EMBL" id="VFML01000001">
    <property type="protein sequence ID" value="TQJ01983.1"/>
    <property type="molecule type" value="Genomic_DNA"/>
</dbReference>
<dbReference type="CDD" id="cd13589">
    <property type="entry name" value="PBP2_polyamine_RpCGA009"/>
    <property type="match status" value="1"/>
</dbReference>
<dbReference type="GO" id="GO:0030288">
    <property type="term" value="C:outer membrane-bounded periplasmic space"/>
    <property type="evidence" value="ECO:0007669"/>
    <property type="project" value="TreeGrafter"/>
</dbReference>
<evidence type="ECO:0000313" key="7">
    <source>
        <dbReference type="Proteomes" id="UP000320876"/>
    </source>
</evidence>
<dbReference type="Pfam" id="PF13416">
    <property type="entry name" value="SBP_bac_8"/>
    <property type="match status" value="1"/>
</dbReference>
<dbReference type="GO" id="GO:0030976">
    <property type="term" value="F:thiamine pyrophosphate binding"/>
    <property type="evidence" value="ECO:0007669"/>
    <property type="project" value="TreeGrafter"/>
</dbReference>